<protein>
    <recommendedName>
        <fullName evidence="2">DUF4587 domain-containing protein</fullName>
    </recommendedName>
</protein>
<keyword evidence="4" id="KW-1185">Reference proteome</keyword>
<dbReference type="InterPro" id="IPR027904">
    <property type="entry name" value="DUF4587"/>
</dbReference>
<dbReference type="PANTHER" id="PTHR28604">
    <property type="match status" value="1"/>
</dbReference>
<feature type="region of interest" description="Disordered" evidence="1">
    <location>
        <begin position="24"/>
        <end position="49"/>
    </location>
</feature>
<comment type="caution">
    <text evidence="3">The sequence shown here is derived from an EMBL/GenBank/DDBJ whole genome shotgun (WGS) entry which is preliminary data.</text>
</comment>
<feature type="region of interest" description="Disordered" evidence="1">
    <location>
        <begin position="269"/>
        <end position="290"/>
    </location>
</feature>
<dbReference type="Pfam" id="PF15248">
    <property type="entry name" value="DUF4587"/>
    <property type="match status" value="1"/>
</dbReference>
<sequence length="568" mass="65036">MATVDPTINDVMTRIQLRQIKQKLDEEKRLRESYSSLGGGGGGVNEPDLKLQQAVRKRQELLDKLRHEQNLRDDLIRPSSYHMSRSPQQHAATPRRTESQPLLQQPSKLDIAYYIPDDTTGPRQVVEHQFKPVRLEPLDQTPKPPVVLQTAVPAPYLVNPTQPPAPPPQANTKTEMMEMMMLQNAQMHQMIMNQLMIQAMPKPSQDGSTKRVVEADDVFIRRRSSPIHVIEQTPRVPHQAVYTLPPVVGPPVTYPMYPSPRYYPTEVEPLKYPRARKKQKPKPKPAPGPLRRFRHAAYAVFFQKVLEKILRKKRGRILPVRETDQDFLFSIKLKEVVSALHAIYLDPTKKIGRILRDFGEDGARDLVDSVNSDRNSIRTKAIGDIDYIIENVIYEMTDIMPLDGVLGTHRKAHVVDMCRESMLYPRGYLWQIEKDLLHLDAADRTRNVGNFESHILLLGIFLGRAIVTTLLLKPVQYDLLKEPPGPSGKKNLKLLATIFVYLYRKMIVPMGQVETSLPFEVAENLYADDEMKSVYSSCKGSLAYGEKLIRKWSKEYVNRIRHVIDTEG</sequence>
<organism evidence="3 4">
    <name type="scientific">Paralvinella palmiformis</name>
    <dbReference type="NCBI Taxonomy" id="53620"/>
    <lineage>
        <taxon>Eukaryota</taxon>
        <taxon>Metazoa</taxon>
        <taxon>Spiralia</taxon>
        <taxon>Lophotrochozoa</taxon>
        <taxon>Annelida</taxon>
        <taxon>Polychaeta</taxon>
        <taxon>Sedentaria</taxon>
        <taxon>Canalipalpata</taxon>
        <taxon>Terebellida</taxon>
        <taxon>Terebelliformia</taxon>
        <taxon>Alvinellidae</taxon>
        <taxon>Paralvinella</taxon>
    </lineage>
</organism>
<feature type="region of interest" description="Disordered" evidence="1">
    <location>
        <begin position="69"/>
        <end position="107"/>
    </location>
</feature>
<proteinExistence type="predicted"/>
<feature type="compositionally biased region" description="Polar residues" evidence="1">
    <location>
        <begin position="81"/>
        <end position="91"/>
    </location>
</feature>
<evidence type="ECO:0000256" key="1">
    <source>
        <dbReference type="SAM" id="MobiDB-lite"/>
    </source>
</evidence>
<feature type="domain" description="DUF4587" evidence="2">
    <location>
        <begin position="172"/>
        <end position="210"/>
    </location>
</feature>
<evidence type="ECO:0000313" key="4">
    <source>
        <dbReference type="Proteomes" id="UP001208570"/>
    </source>
</evidence>
<feature type="compositionally biased region" description="Basic residues" evidence="1">
    <location>
        <begin position="273"/>
        <end position="283"/>
    </location>
</feature>
<gene>
    <name evidence="3" type="ORF">LSH36_723g01017</name>
</gene>
<evidence type="ECO:0000259" key="2">
    <source>
        <dbReference type="Pfam" id="PF15248"/>
    </source>
</evidence>
<dbReference type="Proteomes" id="UP001208570">
    <property type="component" value="Unassembled WGS sequence"/>
</dbReference>
<dbReference type="InterPro" id="IPR038915">
    <property type="entry name" value="PRR29-like"/>
</dbReference>
<evidence type="ECO:0000313" key="3">
    <source>
        <dbReference type="EMBL" id="KAK2144873.1"/>
    </source>
</evidence>
<dbReference type="PANTHER" id="PTHR28604:SF3">
    <property type="match status" value="1"/>
</dbReference>
<accession>A0AAD9J219</accession>
<dbReference type="EMBL" id="JAODUP010000723">
    <property type="protein sequence ID" value="KAK2144873.1"/>
    <property type="molecule type" value="Genomic_DNA"/>
</dbReference>
<reference evidence="3" key="1">
    <citation type="journal article" date="2023" name="Mol. Biol. Evol.">
        <title>Third-Generation Sequencing Reveals the Adaptive Role of the Epigenome in Three Deep-Sea Polychaetes.</title>
        <authorList>
            <person name="Perez M."/>
            <person name="Aroh O."/>
            <person name="Sun Y."/>
            <person name="Lan Y."/>
            <person name="Juniper S.K."/>
            <person name="Young C.R."/>
            <person name="Angers B."/>
            <person name="Qian P.Y."/>
        </authorList>
    </citation>
    <scope>NUCLEOTIDE SEQUENCE</scope>
    <source>
        <strain evidence="3">P08H-3</strain>
    </source>
</reference>
<name>A0AAD9J219_9ANNE</name>
<dbReference type="AlphaFoldDB" id="A0AAD9J219"/>